<proteinExistence type="predicted"/>
<accession>A0AAD3DPV3</accession>
<protein>
    <recommendedName>
        <fullName evidence="2">Membrane-bound transcription factor site-1 protease-like N-terminal domain-containing protein</fullName>
    </recommendedName>
</protein>
<dbReference type="EMBL" id="BMAR01000007">
    <property type="protein sequence ID" value="GFR44442.1"/>
    <property type="molecule type" value="Genomic_DNA"/>
</dbReference>
<reference evidence="3 4" key="1">
    <citation type="journal article" date="2021" name="Sci. Rep.">
        <title>Genome sequencing of the multicellular alga Astrephomene provides insights into convergent evolution of germ-soma differentiation.</title>
        <authorList>
            <person name="Yamashita S."/>
            <person name="Yamamoto K."/>
            <person name="Matsuzaki R."/>
            <person name="Suzuki S."/>
            <person name="Yamaguchi H."/>
            <person name="Hirooka S."/>
            <person name="Minakuchi Y."/>
            <person name="Miyagishima S."/>
            <person name="Kawachi M."/>
            <person name="Toyoda A."/>
            <person name="Nozaki H."/>
        </authorList>
    </citation>
    <scope>NUCLEOTIDE SEQUENCE [LARGE SCALE GENOMIC DNA]</scope>
    <source>
        <strain evidence="3 4">NIES-4017</strain>
    </source>
</reference>
<evidence type="ECO:0000256" key="1">
    <source>
        <dbReference type="SAM" id="MobiDB-lite"/>
    </source>
</evidence>
<comment type="caution">
    <text evidence="3">The sequence shown here is derived from an EMBL/GenBank/DDBJ whole genome shotgun (WGS) entry which is preliminary data.</text>
</comment>
<organism evidence="3 4">
    <name type="scientific">Astrephomene gubernaculifera</name>
    <dbReference type="NCBI Taxonomy" id="47775"/>
    <lineage>
        <taxon>Eukaryota</taxon>
        <taxon>Viridiplantae</taxon>
        <taxon>Chlorophyta</taxon>
        <taxon>core chlorophytes</taxon>
        <taxon>Chlorophyceae</taxon>
        <taxon>CS clade</taxon>
        <taxon>Chlamydomonadales</taxon>
        <taxon>Astrephomenaceae</taxon>
        <taxon>Astrephomene</taxon>
    </lineage>
</organism>
<dbReference type="Pfam" id="PF23001">
    <property type="entry name" value="MBTP1_N"/>
    <property type="match status" value="1"/>
</dbReference>
<feature type="compositionally biased region" description="Low complexity" evidence="1">
    <location>
        <begin position="318"/>
        <end position="341"/>
    </location>
</feature>
<feature type="region of interest" description="Disordered" evidence="1">
    <location>
        <begin position="286"/>
        <end position="366"/>
    </location>
</feature>
<dbReference type="Proteomes" id="UP001054857">
    <property type="component" value="Unassembled WGS sequence"/>
</dbReference>
<gene>
    <name evidence="3" type="ORF">Agub_g5652</name>
</gene>
<feature type="compositionally biased region" description="Low complexity" evidence="1">
    <location>
        <begin position="144"/>
        <end position="153"/>
    </location>
</feature>
<sequence length="366" mass="39346">MQRTVNVSRSADHSKRGAVRDQLCVWFLLSISWLGQAMAQIWVPIDRQVCWAERSRQLAQQQVHDQEQCLCSIPEYAYFYSRAFGRSSCNVTFNRRSLAYLPASTQPQHSRQLQPSTLGMDNRILASSSCPDPVQHTDKPPPSTTTSSSSSTTHISPNGPASMANTDNAKDAHQLLDSNQQRLIVRFKQYAPADSHHTFLRDLLGPEGPDAWSWLPRSNAASRFPTDFGLLATSPAVEPFLRGRLQAAAGVRDVHFDKRYTGKLAWVPEGRLRELVLSDQANPVMEAVGGRRSGSGAGIRGSGSEPGTEAFRSGSGAGSAETAAAGGRSAGSKGSGSSTAGDLAEQGAGRTRRGPHAAEQTTADAS</sequence>
<evidence type="ECO:0000313" key="3">
    <source>
        <dbReference type="EMBL" id="GFR44442.1"/>
    </source>
</evidence>
<name>A0AAD3DPV3_9CHLO</name>
<feature type="non-terminal residue" evidence="3">
    <location>
        <position position="366"/>
    </location>
</feature>
<feature type="region of interest" description="Disordered" evidence="1">
    <location>
        <begin position="124"/>
        <end position="166"/>
    </location>
</feature>
<evidence type="ECO:0000259" key="2">
    <source>
        <dbReference type="Pfam" id="PF23001"/>
    </source>
</evidence>
<feature type="compositionally biased region" description="Gly residues" evidence="1">
    <location>
        <begin position="291"/>
        <end position="301"/>
    </location>
</feature>
<evidence type="ECO:0000313" key="4">
    <source>
        <dbReference type="Proteomes" id="UP001054857"/>
    </source>
</evidence>
<keyword evidence="4" id="KW-1185">Reference proteome</keyword>
<dbReference type="InterPro" id="IPR055143">
    <property type="entry name" value="MBTP1_N"/>
</dbReference>
<feature type="domain" description="Membrane-bound transcription factor site-1 protease-like N-terminal" evidence="2">
    <location>
        <begin position="183"/>
        <end position="256"/>
    </location>
</feature>
<dbReference type="AlphaFoldDB" id="A0AAD3DPV3"/>